<evidence type="ECO:0008006" key="4">
    <source>
        <dbReference type="Google" id="ProtNLM"/>
    </source>
</evidence>
<feature type="transmembrane region" description="Helical" evidence="1">
    <location>
        <begin position="51"/>
        <end position="72"/>
    </location>
</feature>
<gene>
    <name evidence="2" type="ORF">Q4521_14750</name>
</gene>
<evidence type="ECO:0000256" key="1">
    <source>
        <dbReference type="SAM" id="Phobius"/>
    </source>
</evidence>
<evidence type="ECO:0000313" key="3">
    <source>
        <dbReference type="Proteomes" id="UP001169760"/>
    </source>
</evidence>
<organism evidence="2 3">
    <name type="scientific">Saccharophagus degradans</name>
    <dbReference type="NCBI Taxonomy" id="86304"/>
    <lineage>
        <taxon>Bacteria</taxon>
        <taxon>Pseudomonadati</taxon>
        <taxon>Pseudomonadota</taxon>
        <taxon>Gammaproteobacteria</taxon>
        <taxon>Cellvibrionales</taxon>
        <taxon>Cellvibrionaceae</taxon>
        <taxon>Saccharophagus</taxon>
    </lineage>
</organism>
<dbReference type="AlphaFoldDB" id="A0AAW7XBK5"/>
<keyword evidence="1" id="KW-1133">Transmembrane helix</keyword>
<keyword evidence="1" id="KW-0812">Transmembrane</keyword>
<dbReference type="Proteomes" id="UP001169760">
    <property type="component" value="Unassembled WGS sequence"/>
</dbReference>
<reference evidence="2" key="1">
    <citation type="submission" date="2023-07" db="EMBL/GenBank/DDBJ databases">
        <title>Genome content predicts the carbon catabolic preferences of heterotrophic bacteria.</title>
        <authorList>
            <person name="Gralka M."/>
        </authorList>
    </citation>
    <scope>NUCLEOTIDE SEQUENCE</scope>
    <source>
        <strain evidence="2">I3M17_2</strain>
    </source>
</reference>
<name>A0AAW7XBK5_9GAMM</name>
<protein>
    <recommendedName>
        <fullName evidence="4">Cardiolipin synthase N-terminal domain-containing protein</fullName>
    </recommendedName>
</protein>
<accession>A0AAW7XBK5</accession>
<feature type="transmembrane region" description="Helical" evidence="1">
    <location>
        <begin position="12"/>
        <end position="39"/>
    </location>
</feature>
<dbReference type="EMBL" id="JAUOPB010000011">
    <property type="protein sequence ID" value="MDO6423739.1"/>
    <property type="molecule type" value="Genomic_DNA"/>
</dbReference>
<dbReference type="RefSeq" id="WP_303493320.1">
    <property type="nucleotide sequence ID" value="NZ_JAUOPB010000011.1"/>
</dbReference>
<proteinExistence type="predicted"/>
<sequence length="111" mass="12668">MNFTIDGMSATATYFQTFAFAFFLFTVALHIIFAAAVFVDASKRDTKLVGPVLWAAATLIIGPFFAAAYWVVNRLAVIEELRTLYSQKTELTNEEKIQRHREELNKRRSQT</sequence>
<evidence type="ECO:0000313" key="2">
    <source>
        <dbReference type="EMBL" id="MDO6423739.1"/>
    </source>
</evidence>
<keyword evidence="1" id="KW-0472">Membrane</keyword>
<comment type="caution">
    <text evidence="2">The sequence shown here is derived from an EMBL/GenBank/DDBJ whole genome shotgun (WGS) entry which is preliminary data.</text>
</comment>